<dbReference type="Proteomes" id="UP001499895">
    <property type="component" value="Unassembled WGS sequence"/>
</dbReference>
<accession>A0ABP3JC18</accession>
<name>A0ABP3JC18_9ACTN</name>
<evidence type="ECO:0000313" key="2">
    <source>
        <dbReference type="Proteomes" id="UP001499895"/>
    </source>
</evidence>
<comment type="caution">
    <text evidence="1">The sequence shown here is derived from an EMBL/GenBank/DDBJ whole genome shotgun (WGS) entry which is preliminary data.</text>
</comment>
<reference evidence="2" key="1">
    <citation type="journal article" date="2019" name="Int. J. Syst. Evol. Microbiol.">
        <title>The Global Catalogue of Microorganisms (GCM) 10K type strain sequencing project: providing services to taxonomists for standard genome sequencing and annotation.</title>
        <authorList>
            <consortium name="The Broad Institute Genomics Platform"/>
            <consortium name="The Broad Institute Genome Sequencing Center for Infectious Disease"/>
            <person name="Wu L."/>
            <person name="Ma J."/>
        </authorList>
    </citation>
    <scope>NUCLEOTIDE SEQUENCE [LARGE SCALE GENOMIC DNA]</scope>
    <source>
        <strain evidence="2">JCM 10649</strain>
    </source>
</reference>
<protein>
    <submittedName>
        <fullName evidence="1">Uncharacterized protein</fullName>
    </submittedName>
</protein>
<sequence>MRQRRLERDEFPCHDCGAPTAPLDGPDEWYMVHDRVWRCARATEDSVLCVGCLEVRLDRRLLHTDFTAAVLNDPHDDQHSERLLNRLRPAGSG</sequence>
<evidence type="ECO:0000313" key="1">
    <source>
        <dbReference type="EMBL" id="GAA0448663.1"/>
    </source>
</evidence>
<keyword evidence="2" id="KW-1185">Reference proteome</keyword>
<organism evidence="1 2">
    <name type="scientific">Streptomyces stramineus</name>
    <dbReference type="NCBI Taxonomy" id="173861"/>
    <lineage>
        <taxon>Bacteria</taxon>
        <taxon>Bacillati</taxon>
        <taxon>Actinomycetota</taxon>
        <taxon>Actinomycetes</taxon>
        <taxon>Kitasatosporales</taxon>
        <taxon>Streptomycetaceae</taxon>
        <taxon>Streptomyces</taxon>
    </lineage>
</organism>
<dbReference type="EMBL" id="BAAAHB010000005">
    <property type="protein sequence ID" value="GAA0448663.1"/>
    <property type="molecule type" value="Genomic_DNA"/>
</dbReference>
<proteinExistence type="predicted"/>
<gene>
    <name evidence="1" type="ORF">GCM10009544_09310</name>
</gene>